<feature type="region of interest" description="Disordered" evidence="4">
    <location>
        <begin position="1247"/>
        <end position="1357"/>
    </location>
</feature>
<dbReference type="GO" id="GO:0004672">
    <property type="term" value="F:protein kinase activity"/>
    <property type="evidence" value="ECO:0007669"/>
    <property type="project" value="InterPro"/>
</dbReference>
<dbReference type="InterPro" id="IPR018181">
    <property type="entry name" value="Heat_shock_70_CS"/>
</dbReference>
<dbReference type="PANTHER" id="PTHR45639">
    <property type="entry name" value="HSC70CB, ISOFORM G-RELATED"/>
    <property type="match status" value="1"/>
</dbReference>
<feature type="region of interest" description="Disordered" evidence="4">
    <location>
        <begin position="910"/>
        <end position="974"/>
    </location>
</feature>
<dbReference type="InterPro" id="IPR008271">
    <property type="entry name" value="Ser/Thr_kinase_AS"/>
</dbReference>
<dbReference type="Pfam" id="PF00012">
    <property type="entry name" value="HSP70"/>
    <property type="match status" value="2"/>
</dbReference>
<dbReference type="GO" id="GO:0140662">
    <property type="term" value="F:ATP-dependent protein folding chaperone"/>
    <property type="evidence" value="ECO:0007669"/>
    <property type="project" value="InterPro"/>
</dbReference>
<feature type="region of interest" description="Disordered" evidence="4">
    <location>
        <begin position="1019"/>
        <end position="1162"/>
    </location>
</feature>
<dbReference type="Pfam" id="PF00069">
    <property type="entry name" value="Pkinase"/>
    <property type="match status" value="1"/>
</dbReference>
<feature type="compositionally biased region" description="Polar residues" evidence="4">
    <location>
        <begin position="1135"/>
        <end position="1146"/>
    </location>
</feature>
<evidence type="ECO:0000256" key="4">
    <source>
        <dbReference type="SAM" id="MobiDB-lite"/>
    </source>
</evidence>
<comment type="caution">
    <text evidence="6">The sequence shown here is derived from an EMBL/GenBank/DDBJ whole genome shotgun (WGS) entry which is preliminary data.</text>
</comment>
<feature type="compositionally biased region" description="Basic and acidic residues" evidence="4">
    <location>
        <begin position="1058"/>
        <end position="1099"/>
    </location>
</feature>
<name>A0A9X6RNW7_HYPEX</name>
<dbReference type="Gene3D" id="2.60.40.2440">
    <property type="entry name" value="Carbohydrate binding type-21 domain"/>
    <property type="match status" value="1"/>
</dbReference>
<dbReference type="GO" id="GO:0030968">
    <property type="term" value="P:endoplasmic reticulum unfolded protein response"/>
    <property type="evidence" value="ECO:0007669"/>
    <property type="project" value="TreeGrafter"/>
</dbReference>
<keyword evidence="2" id="KW-0547">Nucleotide-binding</keyword>
<sequence>MVGHAVTQNVLEQKRIHIILEYCEGGDLNQLANKEPHKMTEKYVLHLAEQIAKGIRYLHTRDPVIVYGDLKGTNILFKDTAFMQVKIADLDSFGMFRGSQTVHGFMKNPAGSPTHMSPEMLTICDKLNSLSNMDERVGRRTDMYSFACLILELINKGQVPYTNPNKLSIAQEELSSLQAIRNVINEGGCPDVSILFSAPNALRYSRELQALLNQCLHWDPAERPDCHDLLARISYLRTGFFRSPHVLGIDFGESKISAAIYDGKVFRTIRNSIGGNNLAACVFFLEKDDSLTGLDAIRHADLWPSGYASRFKSCLLLDNPREFNKFIREKEPHYSTENSPAFTLTAMDGTKIVKRPAELLILLFKKIRRLAKDFLGPEPSCIVTYPDTWNAESRNKIAECLRVAGFEKCSFITDFKAILLGYYMKTMPSTTVDVNIIVDVGYEDCRVSLHTVSRGEDTFSTTKAKLPYGGRAIDMGLLKFCGDDFMRTNKFDFRDNPEAVLRVLLACEAAKIQLSTSEPVTVSVKQVLRGKDLECVVSVEDFRKICGPIAAKIIDAIRLRAKEYEKGKYALLLVGGGSRVPIIRELINFIFEEHVNTSVQFYADEAALLGAAGRAAAVARSISESSVRVLAEVLRTATKRAGVLAGLEVLRIINEPTAAALAYGLHRIGSETLMVVDFGGGTLDVSILKITDGQSFQVLTTSGDMRFGGDDFDERILQHFRTEFETTHKVSLKDHAEALSKLRMEAEWARLAIARGSDKYRVWVPYLDGRRNFHSGITAVQFNTICEDLFARVAGPVREALLQCEMQPGEISKIVMVGGSSRLPQVEHILREIFPDQVIHRDINPDGKAGTKLSVDTPGGENMFYSQDDTDVKQNIERKSHTLLHCNDEEMRQLFFKEKPVILKEFRSNTRHETAVDRAEISAPQKKLSRHRSEQDYRNTSESSGVPSNLRMPGLANEQQGSHLNPVMDANLGNSNQAAGLVRNQHDQLGDRNQVNEHSNYSDDEKNDRIVDFVQTCNRDNSDSNYMCSSENLATPSTEEDKSGSTSSFNTPVGESGFHSHDDTDGKQNVKKEFHTRRDVDVEIPPLEEKDRSKTRQEGDEFPDTLVDRAEISPSQKKPSHRTSEQYCRKISEGSCVSSNLTSQHRGGSGREETSSACSGKRDHYTKQQFAMTGNDLATDSFRTPGDPLEDHNKANEHCHYSGDEKNRRHQEPNKMISQTSSNHMHSLENLTTQSTEKDKAGTISSFNTPGGENVFHSQDNRSGKQNVEMESHTRQDMDVVMSPVEKKDYNKTRREGDGFSNTTVDRVEKPSRPTSEQDYRNESEGSCVPPNLMIPGLGSEQQGSHPNPSVHDSVDDDDQVTAPLVETGDELGVGKLSAPMQAYHSKLQVETSRATTQSRQLIPKKWSPLFPIPLPKYSLSQRGSSHALESVEIFGLKLTGYIRVANLENHEELVINITYYKGSLLVCRDKVFASYYSSPSATSGIDIFKFSFKTSREDVTGANFFISYQFRDGKNYRDINNMFDYELMVVTA</sequence>
<feature type="compositionally biased region" description="Basic and acidic residues" evidence="4">
    <location>
        <begin position="1285"/>
        <end position="1298"/>
    </location>
</feature>
<dbReference type="EMBL" id="MTYJ01000406">
    <property type="protein sequence ID" value="OWA54440.1"/>
    <property type="molecule type" value="Genomic_DNA"/>
</dbReference>
<organism evidence="6 7">
    <name type="scientific">Hypsibius exemplaris</name>
    <name type="common">Freshwater tardigrade</name>
    <dbReference type="NCBI Taxonomy" id="2072580"/>
    <lineage>
        <taxon>Eukaryota</taxon>
        <taxon>Metazoa</taxon>
        <taxon>Ecdysozoa</taxon>
        <taxon>Tardigrada</taxon>
        <taxon>Eutardigrada</taxon>
        <taxon>Parachela</taxon>
        <taxon>Hypsibioidea</taxon>
        <taxon>Hypsibiidae</taxon>
        <taxon>Hypsibius</taxon>
    </lineage>
</organism>
<keyword evidence="7" id="KW-1185">Reference proteome</keyword>
<comment type="similarity">
    <text evidence="1">Belongs to the heat shock protein 70 family.</text>
</comment>
<dbReference type="SMART" id="SM00220">
    <property type="entry name" value="S_TKc"/>
    <property type="match status" value="1"/>
</dbReference>
<dbReference type="PROSITE" id="PS00329">
    <property type="entry name" value="HSP70_2"/>
    <property type="match status" value="1"/>
</dbReference>
<dbReference type="FunFam" id="3.30.420.40:FF:000028">
    <property type="entry name" value="heat shock 70 kDa protein-like"/>
    <property type="match status" value="1"/>
</dbReference>
<feature type="compositionally biased region" description="Polar residues" evidence="4">
    <location>
        <begin position="1019"/>
        <end position="1037"/>
    </location>
</feature>
<feature type="compositionally biased region" description="Basic and acidic residues" evidence="4">
    <location>
        <begin position="1122"/>
        <end position="1132"/>
    </location>
</feature>
<dbReference type="Gene3D" id="1.10.510.10">
    <property type="entry name" value="Transferase(Phosphotransferase) domain 1"/>
    <property type="match status" value="1"/>
</dbReference>
<dbReference type="InterPro" id="IPR043129">
    <property type="entry name" value="ATPase_NBD"/>
</dbReference>
<dbReference type="InterPro" id="IPR038175">
    <property type="entry name" value="CBM21_dom_sf"/>
</dbReference>
<feature type="compositionally biased region" description="Basic and acidic residues" evidence="4">
    <location>
        <begin position="1149"/>
        <end position="1162"/>
    </location>
</feature>
<evidence type="ECO:0000256" key="1">
    <source>
        <dbReference type="ARBA" id="ARBA00007381"/>
    </source>
</evidence>
<dbReference type="InterPro" id="IPR011009">
    <property type="entry name" value="Kinase-like_dom_sf"/>
</dbReference>
<dbReference type="InterPro" id="IPR013126">
    <property type="entry name" value="Hsp_70_fam"/>
</dbReference>
<protein>
    <submittedName>
        <fullName evidence="6">Chaperone protein dnaK</fullName>
    </submittedName>
</protein>
<dbReference type="Proteomes" id="UP000192578">
    <property type="component" value="Unassembled WGS sequence"/>
</dbReference>
<dbReference type="GO" id="GO:0034663">
    <property type="term" value="C:endoplasmic reticulum chaperone complex"/>
    <property type="evidence" value="ECO:0007669"/>
    <property type="project" value="TreeGrafter"/>
</dbReference>
<gene>
    <name evidence="6" type="ORF">BV898_18844</name>
</gene>
<dbReference type="Gene3D" id="3.30.30.30">
    <property type="match status" value="1"/>
</dbReference>
<evidence type="ECO:0000256" key="3">
    <source>
        <dbReference type="ARBA" id="ARBA00022840"/>
    </source>
</evidence>
<keyword evidence="3" id="KW-0067">ATP-binding</keyword>
<dbReference type="PROSITE" id="PS50011">
    <property type="entry name" value="PROTEIN_KINASE_DOM"/>
    <property type="match status" value="1"/>
</dbReference>
<evidence type="ECO:0000256" key="2">
    <source>
        <dbReference type="ARBA" id="ARBA00022741"/>
    </source>
</evidence>
<feature type="compositionally biased region" description="Polar residues" evidence="4">
    <location>
        <begin position="1044"/>
        <end position="1053"/>
    </location>
</feature>
<accession>A0A9X6RNW7</accession>
<proteinExistence type="inferred from homology"/>
<evidence type="ECO:0000259" key="5">
    <source>
        <dbReference type="PROSITE" id="PS50011"/>
    </source>
</evidence>
<feature type="region of interest" description="Disordered" evidence="4">
    <location>
        <begin position="1177"/>
        <end position="1212"/>
    </location>
</feature>
<dbReference type="InterPro" id="IPR000719">
    <property type="entry name" value="Prot_kinase_dom"/>
</dbReference>
<feature type="compositionally biased region" description="Basic and acidic residues" evidence="4">
    <location>
        <begin position="910"/>
        <end position="920"/>
    </location>
</feature>
<dbReference type="SUPFAM" id="SSF56112">
    <property type="entry name" value="Protein kinase-like (PK-like)"/>
    <property type="match status" value="1"/>
</dbReference>
<dbReference type="SUPFAM" id="SSF53067">
    <property type="entry name" value="Actin-like ATPase domain"/>
    <property type="match status" value="4"/>
</dbReference>
<evidence type="ECO:0000313" key="6">
    <source>
        <dbReference type="EMBL" id="OWA54440.1"/>
    </source>
</evidence>
<dbReference type="GO" id="GO:0005524">
    <property type="term" value="F:ATP binding"/>
    <property type="evidence" value="ECO:0007669"/>
    <property type="project" value="UniProtKB-KW"/>
</dbReference>
<dbReference type="PANTHER" id="PTHR45639:SF34">
    <property type="entry name" value="CHAPERONE PROTEIN DNAK"/>
    <property type="match status" value="1"/>
</dbReference>
<dbReference type="PROSITE" id="PS01036">
    <property type="entry name" value="HSP70_3"/>
    <property type="match status" value="1"/>
</dbReference>
<dbReference type="Gene3D" id="3.30.420.40">
    <property type="match status" value="4"/>
</dbReference>
<dbReference type="OrthoDB" id="5952683at2759"/>
<feature type="compositionally biased region" description="Basic and acidic residues" evidence="4">
    <location>
        <begin position="1306"/>
        <end position="1324"/>
    </location>
</feature>
<dbReference type="PROSITE" id="PS00108">
    <property type="entry name" value="PROTEIN_KINASE_ST"/>
    <property type="match status" value="1"/>
</dbReference>
<evidence type="ECO:0000313" key="7">
    <source>
        <dbReference type="Proteomes" id="UP000192578"/>
    </source>
</evidence>
<dbReference type="Gene3D" id="3.90.640.10">
    <property type="entry name" value="Actin, Chain A, domain 4"/>
    <property type="match status" value="2"/>
</dbReference>
<dbReference type="FunFam" id="3.90.640.10:FF:000003">
    <property type="entry name" value="Molecular chaperone DnaK"/>
    <property type="match status" value="2"/>
</dbReference>
<feature type="region of interest" description="Disordered" evidence="4">
    <location>
        <begin position="845"/>
        <end position="866"/>
    </location>
</feature>
<feature type="domain" description="Protein kinase" evidence="5">
    <location>
        <begin position="1"/>
        <end position="236"/>
    </location>
</feature>
<feature type="compositionally biased region" description="Basic and acidic residues" evidence="4">
    <location>
        <begin position="1189"/>
        <end position="1212"/>
    </location>
</feature>
<feature type="compositionally biased region" description="Basic and acidic residues" evidence="4">
    <location>
        <begin position="1259"/>
        <end position="1278"/>
    </location>
</feature>
<reference evidence="7" key="1">
    <citation type="submission" date="2017-01" db="EMBL/GenBank/DDBJ databases">
        <title>Comparative genomics of anhydrobiosis in the tardigrade Hypsibius dujardini.</title>
        <authorList>
            <person name="Yoshida Y."/>
            <person name="Koutsovoulos G."/>
            <person name="Laetsch D."/>
            <person name="Stevens L."/>
            <person name="Kumar S."/>
            <person name="Horikawa D."/>
            <person name="Ishino K."/>
            <person name="Komine S."/>
            <person name="Tomita M."/>
            <person name="Blaxter M."/>
            <person name="Arakawa K."/>
        </authorList>
    </citation>
    <scope>NUCLEOTIDE SEQUENCE [LARGE SCALE GENOMIC DNA]</scope>
    <source>
        <strain evidence="7">Z151</strain>
    </source>
</reference>